<keyword evidence="1" id="KW-0732">Signal</keyword>
<accession>A0A9W6IPI4</accession>
<dbReference type="AlphaFoldDB" id="A0A9W6IPI4"/>
<comment type="caution">
    <text evidence="2">The sequence shown here is derived from an EMBL/GenBank/DDBJ whole genome shotgun (WGS) entry which is preliminary data.</text>
</comment>
<evidence type="ECO:0000256" key="1">
    <source>
        <dbReference type="SAM" id="SignalP"/>
    </source>
</evidence>
<dbReference type="PROSITE" id="PS51009">
    <property type="entry name" value="CYTCII"/>
    <property type="match status" value="1"/>
</dbReference>
<gene>
    <name evidence="2" type="ORF">GCM10017621_27320</name>
</gene>
<dbReference type="SUPFAM" id="SSF47175">
    <property type="entry name" value="Cytochromes"/>
    <property type="match status" value="1"/>
</dbReference>
<dbReference type="GO" id="GO:0009055">
    <property type="term" value="F:electron transfer activity"/>
    <property type="evidence" value="ECO:0007669"/>
    <property type="project" value="InterPro"/>
</dbReference>
<evidence type="ECO:0000313" key="3">
    <source>
        <dbReference type="Proteomes" id="UP001143486"/>
    </source>
</evidence>
<dbReference type="Proteomes" id="UP001143486">
    <property type="component" value="Unassembled WGS sequence"/>
</dbReference>
<dbReference type="InterPro" id="IPR010980">
    <property type="entry name" value="Cyt_c/b562"/>
</dbReference>
<dbReference type="GO" id="GO:0022900">
    <property type="term" value="P:electron transport chain"/>
    <property type="evidence" value="ECO:0007669"/>
    <property type="project" value="InterPro"/>
</dbReference>
<protein>
    <recommendedName>
        <fullName evidence="4">Cytochrome C</fullName>
    </recommendedName>
</protein>
<feature type="chain" id="PRO_5040992467" description="Cytochrome C" evidence="1">
    <location>
        <begin position="27"/>
        <end position="158"/>
    </location>
</feature>
<keyword evidence="3" id="KW-1185">Reference proteome</keyword>
<proteinExistence type="predicted"/>
<evidence type="ECO:0000313" key="2">
    <source>
        <dbReference type="EMBL" id="GLK53224.1"/>
    </source>
</evidence>
<dbReference type="EMBL" id="BSFE01000009">
    <property type="protein sequence ID" value="GLK53224.1"/>
    <property type="molecule type" value="Genomic_DNA"/>
</dbReference>
<dbReference type="GO" id="GO:0005506">
    <property type="term" value="F:iron ion binding"/>
    <property type="evidence" value="ECO:0007669"/>
    <property type="project" value="InterPro"/>
</dbReference>
<dbReference type="InterPro" id="IPR002321">
    <property type="entry name" value="Cyt_c_II"/>
</dbReference>
<organism evidence="2 3">
    <name type="scientific">Maricaulis virginensis</name>
    <dbReference type="NCBI Taxonomy" id="144022"/>
    <lineage>
        <taxon>Bacteria</taxon>
        <taxon>Pseudomonadati</taxon>
        <taxon>Pseudomonadota</taxon>
        <taxon>Alphaproteobacteria</taxon>
        <taxon>Maricaulales</taxon>
        <taxon>Maricaulaceae</taxon>
        <taxon>Maricaulis</taxon>
    </lineage>
</organism>
<feature type="signal peptide" evidence="1">
    <location>
        <begin position="1"/>
        <end position="26"/>
    </location>
</feature>
<dbReference type="RefSeq" id="WP_271187579.1">
    <property type="nucleotide sequence ID" value="NZ_BSFE01000009.1"/>
</dbReference>
<sequence length="158" mass="16572">MRATLFVMAGSAILAAGMAIATSGHAQTGVPDDADPRTPIRLTAEEQRHIVETMRIFLSGSQAIMEAGSEGDLDRLREAAAEMATPRPMMPGMGARLPDSFRGMGQVLREDLAAIAALPDRTPVAEAQAAAASAMYTCIACHDSYRVEVVSSRGEPGG</sequence>
<evidence type="ECO:0008006" key="4">
    <source>
        <dbReference type="Google" id="ProtNLM"/>
    </source>
</evidence>
<reference evidence="2" key="1">
    <citation type="journal article" date="2014" name="Int. J. Syst. Evol. Microbiol.">
        <title>Complete genome sequence of Corynebacterium casei LMG S-19264T (=DSM 44701T), isolated from a smear-ripened cheese.</title>
        <authorList>
            <consortium name="US DOE Joint Genome Institute (JGI-PGF)"/>
            <person name="Walter F."/>
            <person name="Albersmeier A."/>
            <person name="Kalinowski J."/>
            <person name="Ruckert C."/>
        </authorList>
    </citation>
    <scope>NUCLEOTIDE SEQUENCE</scope>
    <source>
        <strain evidence="2">VKM B-1513</strain>
    </source>
</reference>
<dbReference type="GO" id="GO:0020037">
    <property type="term" value="F:heme binding"/>
    <property type="evidence" value="ECO:0007669"/>
    <property type="project" value="InterPro"/>
</dbReference>
<reference evidence="2" key="2">
    <citation type="submission" date="2023-01" db="EMBL/GenBank/DDBJ databases">
        <authorList>
            <person name="Sun Q."/>
            <person name="Evtushenko L."/>
        </authorList>
    </citation>
    <scope>NUCLEOTIDE SEQUENCE</scope>
    <source>
        <strain evidence="2">VKM B-1513</strain>
    </source>
</reference>
<name>A0A9W6IPI4_9PROT</name>